<dbReference type="Proteomes" id="UP000077623">
    <property type="component" value="Unassembled WGS sequence"/>
</dbReference>
<feature type="region of interest" description="Disordered" evidence="1">
    <location>
        <begin position="51"/>
        <end position="133"/>
    </location>
</feature>
<accession>A0A1A9QBE9</accession>
<evidence type="ECO:0000313" key="3">
    <source>
        <dbReference type="Proteomes" id="UP000077623"/>
    </source>
</evidence>
<reference evidence="3" key="1">
    <citation type="submission" date="2016-04" db="EMBL/GenBank/DDBJ databases">
        <authorList>
            <person name="Quiroz-Castaneda R.E."/>
            <person name="Martinez-Ocampo F."/>
        </authorList>
    </citation>
    <scope>NUCLEOTIDE SEQUENCE [LARGE SCALE GENOMIC DNA]</scope>
    <source>
        <strain evidence="3">INIFAP01</strain>
    </source>
</reference>
<sequence>MPIPASLSKLKSLFPVIVVGASVAITIKLLTESTPLTSNLLQVKAEEDIFSPEYQEILEDPKEPEPPTPEPEPQEPTTEQSNEPKEDEGSDEELQDSSTEQDNSTQEPQDSAPKEEKKEDPPKSAPKLKFKDDNFMGGFLKRIFKP</sequence>
<dbReference type="EMBL" id="LWUJ01000012">
    <property type="protein sequence ID" value="OAL09912.1"/>
    <property type="molecule type" value="Genomic_DNA"/>
</dbReference>
<evidence type="ECO:0000256" key="1">
    <source>
        <dbReference type="SAM" id="MobiDB-lite"/>
    </source>
</evidence>
<feature type="compositionally biased region" description="Acidic residues" evidence="1">
    <location>
        <begin position="85"/>
        <end position="95"/>
    </location>
</feature>
<feature type="compositionally biased region" description="Basic and acidic residues" evidence="1">
    <location>
        <begin position="112"/>
        <end position="122"/>
    </location>
</feature>
<proteinExistence type="predicted"/>
<evidence type="ECO:0000313" key="2">
    <source>
        <dbReference type="EMBL" id="OAL09912.1"/>
    </source>
</evidence>
<dbReference type="RefSeq" id="WP_187150299.1">
    <property type="nucleotide sequence ID" value="NZ_LWUJ01000012.1"/>
</dbReference>
<protein>
    <submittedName>
        <fullName evidence="2">Uncharacterized protein</fullName>
    </submittedName>
</protein>
<organism evidence="2 3">
    <name type="scientific">Candidatus Mycoplasma haematobovis</name>
    <dbReference type="NCBI Taxonomy" id="432608"/>
    <lineage>
        <taxon>Bacteria</taxon>
        <taxon>Bacillati</taxon>
        <taxon>Mycoplasmatota</taxon>
        <taxon>Mollicutes</taxon>
        <taxon>Mycoplasmataceae</taxon>
        <taxon>Mycoplasma</taxon>
    </lineage>
</organism>
<comment type="caution">
    <text evidence="2">The sequence shown here is derived from an EMBL/GenBank/DDBJ whole genome shotgun (WGS) entry which is preliminary data.</text>
</comment>
<keyword evidence="3" id="KW-1185">Reference proteome</keyword>
<dbReference type="AlphaFoldDB" id="A0A1A9QBE9"/>
<dbReference type="STRING" id="432608.A6V39_03305"/>
<name>A0A1A9QBE9_9MOLU</name>
<feature type="compositionally biased region" description="Polar residues" evidence="1">
    <location>
        <begin position="96"/>
        <end position="109"/>
    </location>
</feature>
<gene>
    <name evidence="2" type="ORF">A6V39_03305</name>
</gene>